<dbReference type="InterPro" id="IPR053853">
    <property type="entry name" value="FitA-like_RHH"/>
</dbReference>
<keyword evidence="3" id="KW-1185">Reference proteome</keyword>
<sequence>MNGDVELTDVPEAVLQVLRWRAAAERMSLEEYLRRMVVEAAAKPPNAQ</sequence>
<accession>A0A9W6LID4</accession>
<evidence type="ECO:0000259" key="1">
    <source>
        <dbReference type="Pfam" id="PF22513"/>
    </source>
</evidence>
<protein>
    <recommendedName>
        <fullName evidence="1">Antitoxin FitA-like ribbon-helix-helix domain-containing protein</fullName>
    </recommendedName>
</protein>
<dbReference type="RefSeq" id="WP_270114943.1">
    <property type="nucleotide sequence ID" value="NZ_BAAAOL010000007.1"/>
</dbReference>
<dbReference type="Pfam" id="PF22513">
    <property type="entry name" value="FitA-like_RHH"/>
    <property type="match status" value="1"/>
</dbReference>
<dbReference type="AlphaFoldDB" id="A0A9W6LID4"/>
<dbReference type="InterPro" id="IPR010985">
    <property type="entry name" value="Ribbon_hlx_hlx"/>
</dbReference>
<dbReference type="SUPFAM" id="SSF47598">
    <property type="entry name" value="Ribbon-helix-helix"/>
    <property type="match status" value="1"/>
</dbReference>
<dbReference type="EMBL" id="BSDT01000001">
    <property type="protein sequence ID" value="GLI44250.1"/>
    <property type="molecule type" value="Genomic_DNA"/>
</dbReference>
<name>A0A9W6LID4_9ACTN</name>
<evidence type="ECO:0000313" key="2">
    <source>
        <dbReference type="EMBL" id="GLI44250.1"/>
    </source>
</evidence>
<dbReference type="GO" id="GO:0006355">
    <property type="term" value="P:regulation of DNA-templated transcription"/>
    <property type="evidence" value="ECO:0007669"/>
    <property type="project" value="InterPro"/>
</dbReference>
<feature type="domain" description="Antitoxin FitA-like ribbon-helix-helix" evidence="1">
    <location>
        <begin position="9"/>
        <end position="41"/>
    </location>
</feature>
<evidence type="ECO:0000313" key="3">
    <source>
        <dbReference type="Proteomes" id="UP001144313"/>
    </source>
</evidence>
<gene>
    <name evidence="2" type="ORF">GALLR39Z86_41000</name>
</gene>
<dbReference type="Proteomes" id="UP001144313">
    <property type="component" value="Unassembled WGS sequence"/>
</dbReference>
<comment type="caution">
    <text evidence="2">The sequence shown here is derived from an EMBL/GenBank/DDBJ whole genome shotgun (WGS) entry which is preliminary data.</text>
</comment>
<reference evidence="2" key="1">
    <citation type="submission" date="2022-12" db="EMBL/GenBank/DDBJ databases">
        <title>Reference genome sequencing for broad-spectrum identification of bacterial and archaeal isolates by mass spectrometry.</title>
        <authorList>
            <person name="Sekiguchi Y."/>
            <person name="Tourlousse D.M."/>
        </authorList>
    </citation>
    <scope>NUCLEOTIDE SEQUENCE</scope>
    <source>
        <strain evidence="2">LLR39Z86</strain>
    </source>
</reference>
<organism evidence="2 3">
    <name type="scientific">Glycomyces algeriensis</name>
    <dbReference type="NCBI Taxonomy" id="256037"/>
    <lineage>
        <taxon>Bacteria</taxon>
        <taxon>Bacillati</taxon>
        <taxon>Actinomycetota</taxon>
        <taxon>Actinomycetes</taxon>
        <taxon>Glycomycetales</taxon>
        <taxon>Glycomycetaceae</taxon>
        <taxon>Glycomyces</taxon>
    </lineage>
</organism>
<proteinExistence type="predicted"/>